<gene>
    <name evidence="1" type="ORF">Maq22A_2p41755</name>
</gene>
<keyword evidence="1" id="KW-0614">Plasmid</keyword>
<dbReference type="GO" id="GO:0051301">
    <property type="term" value="P:cell division"/>
    <property type="evidence" value="ECO:0007669"/>
    <property type="project" value="UniProtKB-KW"/>
</dbReference>
<dbReference type="AlphaFoldDB" id="A0A0C6G237"/>
<proteinExistence type="predicted"/>
<dbReference type="KEGG" id="maqu:Maq22A_2p41755"/>
<evidence type="ECO:0000313" key="2">
    <source>
        <dbReference type="Proteomes" id="UP000061432"/>
    </source>
</evidence>
<dbReference type="PATRIC" id="fig|270351.10.peg.7261"/>
<reference evidence="2" key="2">
    <citation type="submission" date="2015-01" db="EMBL/GenBank/DDBJ databases">
        <title>Complete genome sequence of Methylobacterium aquaticum strain 22A.</title>
        <authorList>
            <person name="Tani A."/>
            <person name="Ogura Y."/>
            <person name="Hayashi T."/>
        </authorList>
    </citation>
    <scope>NUCLEOTIDE SEQUENCE [LARGE SCALE GENOMIC DNA]</scope>
    <source>
        <strain evidence="2">MA-22A</strain>
        <plasmid evidence="2">Plasmid pMaq22A_2p DNA</plasmid>
    </source>
</reference>
<dbReference type="OrthoDB" id="8717310at2"/>
<reference evidence="1 2" key="1">
    <citation type="journal article" date="2015" name="Genome Announc.">
        <title>Complete Genome Sequence of Methylobacterium aquaticum Strain 22A, Isolated from Racomitrium japonicum Moss.</title>
        <authorList>
            <person name="Tani A."/>
            <person name="Ogura Y."/>
            <person name="Hayashi T."/>
            <person name="Kimbara K."/>
        </authorList>
    </citation>
    <scope>NUCLEOTIDE SEQUENCE [LARGE SCALE GENOMIC DNA]</scope>
    <source>
        <strain evidence="1 2">MA-22A</strain>
        <plasmid evidence="2">Plasmid pMaq22A_2p DNA</plasmid>
    </source>
</reference>
<evidence type="ECO:0000313" key="1">
    <source>
        <dbReference type="EMBL" id="BAQ50110.1"/>
    </source>
</evidence>
<dbReference type="RefSeq" id="WP_060851177.1">
    <property type="nucleotide sequence ID" value="NZ_AP014706.1"/>
</dbReference>
<dbReference type="CDD" id="cd00229">
    <property type="entry name" value="SGNH_hydrolase"/>
    <property type="match status" value="1"/>
</dbReference>
<dbReference type="GO" id="GO:0016788">
    <property type="term" value="F:hydrolase activity, acting on ester bonds"/>
    <property type="evidence" value="ECO:0007669"/>
    <property type="project" value="UniProtKB-ARBA"/>
</dbReference>
<keyword evidence="1" id="KW-0131">Cell cycle</keyword>
<dbReference type="EMBL" id="AP014706">
    <property type="protein sequence ID" value="BAQ50110.1"/>
    <property type="molecule type" value="Genomic_DNA"/>
</dbReference>
<dbReference type="InterPro" id="IPR036514">
    <property type="entry name" value="SGNH_hydro_sf"/>
</dbReference>
<geneLocation type="plasmid" evidence="2">
    <name>pMaq22A_2p DNA</name>
</geneLocation>
<dbReference type="SUPFAM" id="SSF52266">
    <property type="entry name" value="SGNH hydrolase"/>
    <property type="match status" value="1"/>
</dbReference>
<dbReference type="Proteomes" id="UP000061432">
    <property type="component" value="Plasmid pMaq22A_2p"/>
</dbReference>
<keyword evidence="1" id="KW-0132">Cell division</keyword>
<protein>
    <submittedName>
        <fullName evidence="1">Cell division protein FtsQ</fullName>
    </submittedName>
</protein>
<accession>A0A0C6G237</accession>
<organism evidence="1 2">
    <name type="scientific">Methylobacterium aquaticum</name>
    <dbReference type="NCBI Taxonomy" id="270351"/>
    <lineage>
        <taxon>Bacteria</taxon>
        <taxon>Pseudomonadati</taxon>
        <taxon>Pseudomonadota</taxon>
        <taxon>Alphaproteobacteria</taxon>
        <taxon>Hyphomicrobiales</taxon>
        <taxon>Methylobacteriaceae</taxon>
        <taxon>Methylobacterium</taxon>
    </lineage>
</organism>
<sequence>MQSVLAGLTFLIVGDSHFVTKNYLISTLQDGLLSKGAQVETFGACGVPAGAWVAPRPVACGIANRSGKGAVVENRTPKVKSWSIDALIDQTKPSVVVVGIGDPMAGYNQREMQKGWIRENVDELIGRIKARNLPCVWIGPGWGTEGGPYSKTFARVKEFSDFMATSVAPCTYVDSLALAKPGEWPTFDGQHYTVVGYQKWGAALTDALVANQTVKSLPRK</sequence>
<dbReference type="Gene3D" id="3.40.50.1110">
    <property type="entry name" value="SGNH hydrolase"/>
    <property type="match status" value="1"/>
</dbReference>
<name>A0A0C6G237_9HYPH</name>